<feature type="non-terminal residue" evidence="1">
    <location>
        <position position="78"/>
    </location>
</feature>
<proteinExistence type="predicted"/>
<comment type="caution">
    <text evidence="1">The sequence shown here is derived from an EMBL/GenBank/DDBJ whole genome shotgun (WGS) entry which is preliminary data.</text>
</comment>
<sequence>MSSDAFTSTLDYPSTFPQLETLSFLLNRLPKKPPHSPITIARCKRFWRHMNSILLEFGYLQHRDHEESLLLDTDDQFH</sequence>
<gene>
    <name evidence="1" type="ORF">BCR42DRAFT_427427</name>
</gene>
<dbReference type="AlphaFoldDB" id="A0A1X2HZE1"/>
<protein>
    <submittedName>
        <fullName evidence="1">Uncharacterized protein</fullName>
    </submittedName>
</protein>
<dbReference type="Proteomes" id="UP000193560">
    <property type="component" value="Unassembled WGS sequence"/>
</dbReference>
<evidence type="ECO:0000313" key="1">
    <source>
        <dbReference type="EMBL" id="ORZ05986.1"/>
    </source>
</evidence>
<evidence type="ECO:0000313" key="2">
    <source>
        <dbReference type="Proteomes" id="UP000193560"/>
    </source>
</evidence>
<accession>A0A1X2HZE1</accession>
<reference evidence="1 2" key="1">
    <citation type="submission" date="2016-07" db="EMBL/GenBank/DDBJ databases">
        <title>Pervasive Adenine N6-methylation of Active Genes in Fungi.</title>
        <authorList>
            <consortium name="DOE Joint Genome Institute"/>
            <person name="Mondo S.J."/>
            <person name="Dannebaum R.O."/>
            <person name="Kuo R.C."/>
            <person name="Labutti K."/>
            <person name="Haridas S."/>
            <person name="Kuo A."/>
            <person name="Salamov A."/>
            <person name="Ahrendt S.R."/>
            <person name="Lipzen A."/>
            <person name="Sullivan W."/>
            <person name="Andreopoulos W.B."/>
            <person name="Clum A."/>
            <person name="Lindquist E."/>
            <person name="Daum C."/>
            <person name="Ramamoorthy G.K."/>
            <person name="Gryganskyi A."/>
            <person name="Culley D."/>
            <person name="Magnuson J.K."/>
            <person name="James T.Y."/>
            <person name="O'Malley M.A."/>
            <person name="Stajich J.E."/>
            <person name="Spatafora J.W."/>
            <person name="Visel A."/>
            <person name="Grigoriev I.V."/>
        </authorList>
    </citation>
    <scope>NUCLEOTIDE SEQUENCE [LARGE SCALE GENOMIC DNA]</scope>
    <source>
        <strain evidence="1 2">NRRL 1336</strain>
    </source>
</reference>
<keyword evidence="2" id="KW-1185">Reference proteome</keyword>
<organism evidence="1 2">
    <name type="scientific">Absidia repens</name>
    <dbReference type="NCBI Taxonomy" id="90262"/>
    <lineage>
        <taxon>Eukaryota</taxon>
        <taxon>Fungi</taxon>
        <taxon>Fungi incertae sedis</taxon>
        <taxon>Mucoromycota</taxon>
        <taxon>Mucoromycotina</taxon>
        <taxon>Mucoromycetes</taxon>
        <taxon>Mucorales</taxon>
        <taxon>Cunninghamellaceae</taxon>
        <taxon>Absidia</taxon>
    </lineage>
</organism>
<dbReference type="EMBL" id="MCGE01000041">
    <property type="protein sequence ID" value="ORZ05986.1"/>
    <property type="molecule type" value="Genomic_DNA"/>
</dbReference>
<name>A0A1X2HZE1_9FUNG</name>